<sequence length="132" mass="14736">MAWAANNIRTKFLTYKNGLNGIVIKLADGPKTPPPKVSVAKETTDLADRRERLSVDILSVQLSKREAELLQQKAEVTELAKSLKLASEDAKRIVEEERTSAHTEIESSRSVVQRVQQALQEHVLGSKYVDII</sequence>
<proteinExistence type="predicted"/>
<dbReference type="InterPro" id="IPR032009">
    <property type="entry name" value="SCAB_CC"/>
</dbReference>
<keyword evidence="3" id="KW-1185">Reference proteome</keyword>
<reference evidence="2" key="1">
    <citation type="journal article" date="2021" name="bioRxiv">
        <title>Whole Genome Assembly and Annotation of Northern Wild Rice, Zizania palustris L., Supports a Whole Genome Duplication in the Zizania Genus.</title>
        <authorList>
            <person name="Haas M."/>
            <person name="Kono T."/>
            <person name="Macchietto M."/>
            <person name="Millas R."/>
            <person name="McGilp L."/>
            <person name="Shao M."/>
            <person name="Duquette J."/>
            <person name="Hirsch C.N."/>
            <person name="Kimball J."/>
        </authorList>
    </citation>
    <scope>NUCLEOTIDE SEQUENCE</scope>
    <source>
        <tissue evidence="2">Fresh leaf tissue</tissue>
    </source>
</reference>
<accession>A0A8J5T5V0</accession>
<protein>
    <recommendedName>
        <fullName evidence="1">Stomatal closure-related actin-binding protein coiled-coil domain-containing protein</fullName>
    </recommendedName>
</protein>
<dbReference type="PANTHER" id="PTHR31172">
    <property type="entry name" value="STOMATAL CLOSURE-RELATED ACTIN-BINDING PROTEIN 1"/>
    <property type="match status" value="1"/>
</dbReference>
<dbReference type="EMBL" id="JAAALK010000283">
    <property type="protein sequence ID" value="KAG8069549.1"/>
    <property type="molecule type" value="Genomic_DNA"/>
</dbReference>
<name>A0A8J5T5V0_ZIZPA</name>
<dbReference type="GO" id="GO:0003779">
    <property type="term" value="F:actin binding"/>
    <property type="evidence" value="ECO:0007669"/>
    <property type="project" value="InterPro"/>
</dbReference>
<dbReference type="AlphaFoldDB" id="A0A8J5T5V0"/>
<dbReference type="Proteomes" id="UP000729402">
    <property type="component" value="Unassembled WGS sequence"/>
</dbReference>
<organism evidence="2 3">
    <name type="scientific">Zizania palustris</name>
    <name type="common">Northern wild rice</name>
    <dbReference type="NCBI Taxonomy" id="103762"/>
    <lineage>
        <taxon>Eukaryota</taxon>
        <taxon>Viridiplantae</taxon>
        <taxon>Streptophyta</taxon>
        <taxon>Embryophyta</taxon>
        <taxon>Tracheophyta</taxon>
        <taxon>Spermatophyta</taxon>
        <taxon>Magnoliopsida</taxon>
        <taxon>Liliopsida</taxon>
        <taxon>Poales</taxon>
        <taxon>Poaceae</taxon>
        <taxon>BOP clade</taxon>
        <taxon>Oryzoideae</taxon>
        <taxon>Oryzeae</taxon>
        <taxon>Zizaniinae</taxon>
        <taxon>Zizania</taxon>
    </lineage>
</organism>
<reference evidence="2" key="2">
    <citation type="submission" date="2021-02" db="EMBL/GenBank/DDBJ databases">
        <authorList>
            <person name="Kimball J.A."/>
            <person name="Haas M.W."/>
            <person name="Macchietto M."/>
            <person name="Kono T."/>
            <person name="Duquette J."/>
            <person name="Shao M."/>
        </authorList>
    </citation>
    <scope>NUCLEOTIDE SEQUENCE</scope>
    <source>
        <tissue evidence="2">Fresh leaf tissue</tissue>
    </source>
</reference>
<dbReference type="GO" id="GO:0010119">
    <property type="term" value="P:regulation of stomatal movement"/>
    <property type="evidence" value="ECO:0007669"/>
    <property type="project" value="InterPro"/>
</dbReference>
<dbReference type="PANTHER" id="PTHR31172:SF4">
    <property type="entry name" value="STOMATAL CLOSURE-RELATED ACTIN-BINDING PROTEIN 1"/>
    <property type="match status" value="1"/>
</dbReference>
<dbReference type="OrthoDB" id="1689041at2759"/>
<evidence type="ECO:0000313" key="3">
    <source>
        <dbReference type="Proteomes" id="UP000729402"/>
    </source>
</evidence>
<evidence type="ECO:0000313" key="2">
    <source>
        <dbReference type="EMBL" id="KAG8069549.1"/>
    </source>
</evidence>
<comment type="caution">
    <text evidence="2">The sequence shown here is derived from an EMBL/GenBank/DDBJ whole genome shotgun (WGS) entry which is preliminary data.</text>
</comment>
<feature type="domain" description="Stomatal closure-related actin-binding protein coiled-coil" evidence="1">
    <location>
        <begin position="55"/>
        <end position="127"/>
    </location>
</feature>
<dbReference type="InterPro" id="IPR039640">
    <property type="entry name" value="SCAB"/>
</dbReference>
<evidence type="ECO:0000259" key="1">
    <source>
        <dbReference type="Pfam" id="PF16712"/>
    </source>
</evidence>
<dbReference type="Pfam" id="PF16712">
    <property type="entry name" value="SCAB_CC"/>
    <property type="match status" value="1"/>
</dbReference>
<gene>
    <name evidence="2" type="ORF">GUJ93_ZPchr0006g42662</name>
</gene>
<dbReference type="GO" id="GO:0007015">
    <property type="term" value="P:actin filament organization"/>
    <property type="evidence" value="ECO:0007669"/>
    <property type="project" value="InterPro"/>
</dbReference>